<gene>
    <name evidence="2" type="ORF">DZC52_12855</name>
</gene>
<organism evidence="2 3">
    <name type="scientific">Wenzhouxiangella sediminis</name>
    <dbReference type="NCBI Taxonomy" id="1792836"/>
    <lineage>
        <taxon>Bacteria</taxon>
        <taxon>Pseudomonadati</taxon>
        <taxon>Pseudomonadota</taxon>
        <taxon>Gammaproteobacteria</taxon>
        <taxon>Chromatiales</taxon>
        <taxon>Wenzhouxiangellaceae</taxon>
        <taxon>Wenzhouxiangella</taxon>
    </lineage>
</organism>
<dbReference type="EMBL" id="QUZK01000046">
    <property type="protein sequence ID" value="RFF29523.1"/>
    <property type="molecule type" value="Genomic_DNA"/>
</dbReference>
<dbReference type="GO" id="GO:0008168">
    <property type="term" value="F:methyltransferase activity"/>
    <property type="evidence" value="ECO:0007669"/>
    <property type="project" value="UniProtKB-KW"/>
</dbReference>
<dbReference type="OrthoDB" id="7273451at2"/>
<sequence length="286" mass="30687">MMPGADSRFDGDWLALREAADHTARSDALAGRLAERLARRAPLRVLDLGAGTGSNLRWLAPRLPGPQDWLLLDHDAELLDRAQVLAAPVSRDDRPTRVEARCADLAELSPELFEGLDLMTASALFDLVSASWLEQLADCIASAGAAALFALTVDGRRGFVDAAGRALIDDADRWMVRQFNAHQLRAKGLGRALGPAAASALPEALTAAGLRVFTERADWRLAAGEPQNGPLAQALIADWSQAVEEQSPESKAQVAAWRDRRLATLEAGRIGLYVGHVDVLALPEAP</sequence>
<keyword evidence="2" id="KW-0489">Methyltransferase</keyword>
<evidence type="ECO:0000313" key="3">
    <source>
        <dbReference type="Proteomes" id="UP000260351"/>
    </source>
</evidence>
<dbReference type="Pfam" id="PF13649">
    <property type="entry name" value="Methyltransf_25"/>
    <property type="match status" value="1"/>
</dbReference>
<feature type="domain" description="Methyltransferase" evidence="1">
    <location>
        <begin position="45"/>
        <end position="139"/>
    </location>
</feature>
<dbReference type="GO" id="GO:0032259">
    <property type="term" value="P:methylation"/>
    <property type="evidence" value="ECO:0007669"/>
    <property type="project" value="UniProtKB-KW"/>
</dbReference>
<keyword evidence="2" id="KW-0808">Transferase</keyword>
<dbReference type="InterPro" id="IPR041698">
    <property type="entry name" value="Methyltransf_25"/>
</dbReference>
<dbReference type="CDD" id="cd02440">
    <property type="entry name" value="AdoMet_MTases"/>
    <property type="match status" value="1"/>
</dbReference>
<evidence type="ECO:0000313" key="2">
    <source>
        <dbReference type="EMBL" id="RFF29523.1"/>
    </source>
</evidence>
<dbReference type="RefSeq" id="WP_116651549.1">
    <property type="nucleotide sequence ID" value="NZ_QUZK01000046.1"/>
</dbReference>
<protein>
    <submittedName>
        <fullName evidence="2">Class I SAM-dependent methyltransferase</fullName>
    </submittedName>
</protein>
<keyword evidence="3" id="KW-1185">Reference proteome</keyword>
<dbReference type="InterPro" id="IPR029063">
    <property type="entry name" value="SAM-dependent_MTases_sf"/>
</dbReference>
<reference evidence="2 3" key="1">
    <citation type="submission" date="2018-08" db="EMBL/GenBank/DDBJ databases">
        <title>Wenzhouxiangella salilacus sp. nov., a novel bacterium isolated from a saline lake in Xinjiang Province, China.</title>
        <authorList>
            <person name="Han S."/>
        </authorList>
    </citation>
    <scope>NUCLEOTIDE SEQUENCE [LARGE SCALE GENOMIC DNA]</scope>
    <source>
        <strain evidence="2 3">XDB06</strain>
    </source>
</reference>
<dbReference type="AlphaFoldDB" id="A0A3E1K665"/>
<dbReference type="SUPFAM" id="SSF53335">
    <property type="entry name" value="S-adenosyl-L-methionine-dependent methyltransferases"/>
    <property type="match status" value="1"/>
</dbReference>
<evidence type="ECO:0000259" key="1">
    <source>
        <dbReference type="Pfam" id="PF13649"/>
    </source>
</evidence>
<comment type="caution">
    <text evidence="2">The sequence shown here is derived from an EMBL/GenBank/DDBJ whole genome shotgun (WGS) entry which is preliminary data.</text>
</comment>
<name>A0A3E1K665_9GAMM</name>
<dbReference type="Proteomes" id="UP000260351">
    <property type="component" value="Unassembled WGS sequence"/>
</dbReference>
<proteinExistence type="predicted"/>
<accession>A0A3E1K665</accession>
<dbReference type="Gene3D" id="3.40.50.150">
    <property type="entry name" value="Vaccinia Virus protein VP39"/>
    <property type="match status" value="1"/>
</dbReference>